<accession>L8JWF6</accession>
<dbReference type="OrthoDB" id="1521841at2"/>
<proteinExistence type="predicted"/>
<evidence type="ECO:0000313" key="1">
    <source>
        <dbReference type="EMBL" id="ELR71552.1"/>
    </source>
</evidence>
<dbReference type="STRING" id="1237149.C900_02467"/>
<comment type="caution">
    <text evidence="1">The sequence shown here is derived from an EMBL/GenBank/DDBJ whole genome shotgun (WGS) entry which is preliminary data.</text>
</comment>
<dbReference type="AlphaFoldDB" id="L8JWF6"/>
<dbReference type="SUPFAM" id="SSF50998">
    <property type="entry name" value="Quinoprotein alcohol dehydrogenase-like"/>
    <property type="match status" value="1"/>
</dbReference>
<dbReference type="PATRIC" id="fig|1237149.3.peg.2334"/>
<dbReference type="Pfam" id="PF08309">
    <property type="entry name" value="LVIVD"/>
    <property type="match status" value="2"/>
</dbReference>
<dbReference type="RefSeq" id="WP_009579876.1">
    <property type="nucleotide sequence ID" value="NZ_AMZN01000037.1"/>
</dbReference>
<organism evidence="1 2">
    <name type="scientific">Fulvivirga imtechensis AK7</name>
    <dbReference type="NCBI Taxonomy" id="1237149"/>
    <lineage>
        <taxon>Bacteria</taxon>
        <taxon>Pseudomonadati</taxon>
        <taxon>Bacteroidota</taxon>
        <taxon>Cytophagia</taxon>
        <taxon>Cytophagales</taxon>
        <taxon>Fulvivirgaceae</taxon>
        <taxon>Fulvivirga</taxon>
    </lineage>
</organism>
<dbReference type="PROSITE" id="PS51257">
    <property type="entry name" value="PROKAR_LIPOPROTEIN"/>
    <property type="match status" value="1"/>
</dbReference>
<dbReference type="Proteomes" id="UP000011135">
    <property type="component" value="Unassembled WGS sequence"/>
</dbReference>
<name>L8JWF6_9BACT</name>
<gene>
    <name evidence="1" type="ORF">C900_02467</name>
</gene>
<keyword evidence="2" id="KW-1185">Reference proteome</keyword>
<dbReference type="InterPro" id="IPR013211">
    <property type="entry name" value="LVIVD"/>
</dbReference>
<evidence type="ECO:0000313" key="2">
    <source>
        <dbReference type="Proteomes" id="UP000011135"/>
    </source>
</evidence>
<dbReference type="EMBL" id="AMZN01000037">
    <property type="protein sequence ID" value="ELR71552.1"/>
    <property type="molecule type" value="Genomic_DNA"/>
</dbReference>
<protein>
    <recommendedName>
        <fullName evidence="3">LVIVD repeat protein</fullName>
    </recommendedName>
</protein>
<reference evidence="1 2" key="1">
    <citation type="submission" date="2012-12" db="EMBL/GenBank/DDBJ databases">
        <title>Genome assembly of Fulvivirga imtechensis AK7.</title>
        <authorList>
            <person name="Nupur N."/>
            <person name="Khatri I."/>
            <person name="Kumar R."/>
            <person name="Subramanian S."/>
            <person name="Pinnaka A."/>
        </authorList>
    </citation>
    <scope>NUCLEOTIDE SEQUENCE [LARGE SCALE GENOMIC DNA]</scope>
    <source>
        <strain evidence="1 2">AK7</strain>
    </source>
</reference>
<dbReference type="eggNOG" id="COG5276">
    <property type="taxonomic scope" value="Bacteria"/>
</dbReference>
<dbReference type="InterPro" id="IPR011047">
    <property type="entry name" value="Quinoprotein_ADH-like_sf"/>
</dbReference>
<sequence>MKSISPGRKSSGVNRSLTILLLIMALVSCLLVGCTDKCNVKNTYTYFEPVYTPLAEIRAAVTTLPAQEISQAGKMFYNNGFLFINEPNQGVHVIDNRDPSQPQNITFINIPGAFDLAVKGHILFSDSYVDLVAIDITDVHNAKEVGRLKDLFASYNSYGFYATAELGVVTGWKEVEQVNLYESDCEASSDWHLYETGIAVDNNMRFEANLAVSPGASGIGGSMARFALGQGHLYAIDATDLYPIDVSNATDMHPTEKVLVDWGIETLFPIGDKLFIGAQNGMFIMDISDPLHPVQVSNYRHVTSCDPVVVDGNYAYVTLRSGTECQGFTNQLEVIDISDISSPQLLHVYEMYNPHGLGKDGDVLFICDGTEGLKIYNAARVDAIAQNLLAHYKNIRAFDVIPFNNVAMMIGDDGLYQYDYSDISNIKFLSHIKISTDAD</sequence>
<evidence type="ECO:0008006" key="3">
    <source>
        <dbReference type="Google" id="ProtNLM"/>
    </source>
</evidence>